<comment type="caution">
    <text evidence="2">The sequence shown here is derived from an EMBL/GenBank/DDBJ whole genome shotgun (WGS) entry which is preliminary data.</text>
</comment>
<dbReference type="AlphaFoldDB" id="A0AA35MAJ2"/>
<evidence type="ECO:0000256" key="1">
    <source>
        <dbReference type="SAM" id="MobiDB-lite"/>
    </source>
</evidence>
<sequence>MSFLTKRLTKDQSLALGRVAEQVRQSLDRGSLVPELPQLVHGLLRELTEAHGPDETVDELYKKDFIAIKHKVMRLLNQSSGREKFCEEVGRHLDQLPDPKARARDATARREEVISAGVHNQLDRGVTTPKVESADELIRKILPEPRLVVHQTHRPPSPGPPLHQSSPCAPLESAAPLLDDSNTNTGRDKMNASARSVAQTHQVPATSNVIVISEEEDTPDSVASASSQSASNRHPISAPDAATLSKLDDIFTMSKQPISGRSSTASAVQFLAGTDTTAAQAVNQQSGICSAPNTSFSLGQRGVLALQQRRRSESVARYMRQQTVQSPFRTKQYGQHSRSRVSISRSADEHCAKKQKIGPEQLSQDAHLVSANNNTLTGGGDTSNSVRDTQFPSSSEQADVVAEAWDISMSNFSPNANSRPNRDLGLQNPEARTSMEPRNINPITCDEPSNHGQMLEPEPPVPNLQAAAQPKSEKLDTAAGLKIDGGDKEMSYTRNLLRKLMEVIKEVDANKKASEAQSDTQGEDPAEAEAIYSMYVQINDILHKQQRR</sequence>
<proteinExistence type="predicted"/>
<organism evidence="2 3">
    <name type="scientific">Clonostachys chloroleuca</name>
    <dbReference type="NCBI Taxonomy" id="1926264"/>
    <lineage>
        <taxon>Eukaryota</taxon>
        <taxon>Fungi</taxon>
        <taxon>Dikarya</taxon>
        <taxon>Ascomycota</taxon>
        <taxon>Pezizomycotina</taxon>
        <taxon>Sordariomycetes</taxon>
        <taxon>Hypocreomycetidae</taxon>
        <taxon>Hypocreales</taxon>
        <taxon>Bionectriaceae</taxon>
        <taxon>Clonostachys</taxon>
    </lineage>
</organism>
<feature type="compositionally biased region" description="Low complexity" evidence="1">
    <location>
        <begin position="221"/>
        <end position="231"/>
    </location>
</feature>
<feature type="compositionally biased region" description="Polar residues" evidence="1">
    <location>
        <begin position="370"/>
        <end position="395"/>
    </location>
</feature>
<feature type="compositionally biased region" description="Polar residues" evidence="1">
    <location>
        <begin position="327"/>
        <end position="345"/>
    </location>
</feature>
<name>A0AA35MAJ2_9HYPO</name>
<gene>
    <name evidence="2" type="ORF">CCHLO57077_00000618</name>
</gene>
<protein>
    <submittedName>
        <fullName evidence="2">Uncharacterized protein</fullName>
    </submittedName>
</protein>
<evidence type="ECO:0000313" key="2">
    <source>
        <dbReference type="EMBL" id="CAI6093566.1"/>
    </source>
</evidence>
<accession>A0AA35MAJ2</accession>
<feature type="region of interest" description="Disordered" evidence="1">
    <location>
        <begin position="150"/>
        <end position="241"/>
    </location>
</feature>
<dbReference type="EMBL" id="CABFNP030001245">
    <property type="protein sequence ID" value="CAI6093566.1"/>
    <property type="molecule type" value="Genomic_DNA"/>
</dbReference>
<reference evidence="2" key="1">
    <citation type="submission" date="2023-01" db="EMBL/GenBank/DDBJ databases">
        <authorList>
            <person name="Piombo E."/>
        </authorList>
    </citation>
    <scope>NUCLEOTIDE SEQUENCE</scope>
</reference>
<feature type="region of interest" description="Disordered" evidence="1">
    <location>
        <begin position="327"/>
        <end position="395"/>
    </location>
</feature>
<feature type="region of interest" description="Disordered" evidence="1">
    <location>
        <begin position="411"/>
        <end position="441"/>
    </location>
</feature>
<feature type="compositionally biased region" description="Polar residues" evidence="1">
    <location>
        <begin position="193"/>
        <end position="210"/>
    </location>
</feature>
<dbReference type="Proteomes" id="UP001160390">
    <property type="component" value="Unassembled WGS sequence"/>
</dbReference>
<keyword evidence="3" id="KW-1185">Reference proteome</keyword>
<evidence type="ECO:0000313" key="3">
    <source>
        <dbReference type="Proteomes" id="UP001160390"/>
    </source>
</evidence>